<protein>
    <recommendedName>
        <fullName evidence="3">Lipoprotein</fullName>
    </recommendedName>
</protein>
<organism evidence="1 2">
    <name type="scientific">Dorea hominis</name>
    <dbReference type="NCBI Taxonomy" id="2763040"/>
    <lineage>
        <taxon>Bacteria</taxon>
        <taxon>Bacillati</taxon>
        <taxon>Bacillota</taxon>
        <taxon>Clostridia</taxon>
        <taxon>Lachnospirales</taxon>
        <taxon>Lachnospiraceae</taxon>
        <taxon>Dorea</taxon>
    </lineage>
</organism>
<proteinExistence type="predicted"/>
<sequence>MRKKLISSILIVIFFFAVLLGIYKTNYNSIIKTYGGEVSESFPEKIPEEAVKTDVYESSLLESPEFCLLLQFDKDSYTSWIKKLKKRTTEKCKVEDKEIRYAAEDGSFVTKGKYYLPTTFFEKFHVPKTKVKWTYSFVKCSGTQEKEYEWNHGYVCGWAANDEIHTIVYFYENW</sequence>
<dbReference type="Proteomes" id="UP000647235">
    <property type="component" value="Unassembled WGS sequence"/>
</dbReference>
<evidence type="ECO:0000313" key="2">
    <source>
        <dbReference type="Proteomes" id="UP000647235"/>
    </source>
</evidence>
<accession>A0ABR7EY50</accession>
<gene>
    <name evidence="1" type="ORF">H8S07_09725</name>
</gene>
<keyword evidence="2" id="KW-1185">Reference proteome</keyword>
<dbReference type="EMBL" id="JACOOY010000012">
    <property type="protein sequence ID" value="MBC5665545.1"/>
    <property type="molecule type" value="Genomic_DNA"/>
</dbReference>
<evidence type="ECO:0000313" key="1">
    <source>
        <dbReference type="EMBL" id="MBC5665545.1"/>
    </source>
</evidence>
<dbReference type="RefSeq" id="WP_186855947.1">
    <property type="nucleotide sequence ID" value="NZ_JACOOY010000012.1"/>
</dbReference>
<evidence type="ECO:0008006" key="3">
    <source>
        <dbReference type="Google" id="ProtNLM"/>
    </source>
</evidence>
<reference evidence="1 2" key="1">
    <citation type="submission" date="2020-08" db="EMBL/GenBank/DDBJ databases">
        <title>Genome public.</title>
        <authorList>
            <person name="Liu C."/>
            <person name="Sun Q."/>
        </authorList>
    </citation>
    <scope>NUCLEOTIDE SEQUENCE [LARGE SCALE GENOMIC DNA]</scope>
    <source>
        <strain evidence="1 2">NSJ-36</strain>
    </source>
</reference>
<name>A0ABR7EY50_9FIRM</name>
<comment type="caution">
    <text evidence="1">The sequence shown here is derived from an EMBL/GenBank/DDBJ whole genome shotgun (WGS) entry which is preliminary data.</text>
</comment>